<sequence length="588" mass="62770">MFIAPTFSRMTMNGRSALVVCMVLISVGMVLPSSALAESGEDILIESDMTWEQDMILSQNVRVINGGSLTFSNTQVTLENGVDIYVDQTSSITIDNSGLVATDPPSGLVGYGYCDEGNRSGIGVEWPDPGRRLEVVLTAIEPSSLDGVTAYFGNDSESLSGAEDSIVFDLGTEGEIWVDLVGPFCYPPSLSDVRVKRANSGISDCQGCQSGSAADFVHRNMMVHGDPGFTVTIEGEMRANGSRLVGGQITNAGQMAINDTSLDRVGPVILTTDDASITLSGTTDFTNGTDDHDVRARAHSSIEWGEDVSGSGGLTDKWERRLAGQHLSFEARYVTYEITGMHSPPSYSSFSDENGVSYVKGGDERVVEIAWSDDNTWEDGPIWTEQAVVTIQSYRTAWNPENSEIGNYGGGGFPLTWQAEIIVDQATPNIQWTSLQGVRDGNSTYTATLGESLAMEAVIANTGTAAAILAIDCNVTSTGIAAEMSPTWPNAMIGAGGEETIHFSWRTSTTGEDSLTCRVLTPTQLVDDLAFGGGEITSGAITWKEAGEEERLPYTLPIMLALVVGIAIAGFVAVNRMNEIDEEGRSPE</sequence>
<dbReference type="AlphaFoldDB" id="A0A381NJX6"/>
<name>A0A381NJX6_9ZZZZ</name>
<evidence type="ECO:0008006" key="3">
    <source>
        <dbReference type="Google" id="ProtNLM"/>
    </source>
</evidence>
<evidence type="ECO:0000313" key="2">
    <source>
        <dbReference type="EMBL" id="SUZ54916.1"/>
    </source>
</evidence>
<proteinExistence type="predicted"/>
<organism evidence="2">
    <name type="scientific">marine metagenome</name>
    <dbReference type="NCBI Taxonomy" id="408172"/>
    <lineage>
        <taxon>unclassified sequences</taxon>
        <taxon>metagenomes</taxon>
        <taxon>ecological metagenomes</taxon>
    </lineage>
</organism>
<feature type="transmembrane region" description="Helical" evidence="1">
    <location>
        <begin position="554"/>
        <end position="574"/>
    </location>
</feature>
<dbReference type="EMBL" id="UINC01000416">
    <property type="protein sequence ID" value="SUZ54916.1"/>
    <property type="molecule type" value="Genomic_DNA"/>
</dbReference>
<keyword evidence="1" id="KW-0812">Transmembrane</keyword>
<accession>A0A381NJX6</accession>
<evidence type="ECO:0000256" key="1">
    <source>
        <dbReference type="SAM" id="Phobius"/>
    </source>
</evidence>
<keyword evidence="1" id="KW-1133">Transmembrane helix</keyword>
<keyword evidence="1" id="KW-0472">Membrane</keyword>
<reference evidence="2" key="1">
    <citation type="submission" date="2018-05" db="EMBL/GenBank/DDBJ databases">
        <authorList>
            <person name="Lanie J.A."/>
            <person name="Ng W.-L."/>
            <person name="Kazmierczak K.M."/>
            <person name="Andrzejewski T.M."/>
            <person name="Davidsen T.M."/>
            <person name="Wayne K.J."/>
            <person name="Tettelin H."/>
            <person name="Glass J.I."/>
            <person name="Rusch D."/>
            <person name="Podicherti R."/>
            <person name="Tsui H.-C.T."/>
            <person name="Winkler M.E."/>
        </authorList>
    </citation>
    <scope>NUCLEOTIDE SEQUENCE</scope>
</reference>
<gene>
    <name evidence="2" type="ORF">METZ01_LOCUS7770</name>
</gene>
<protein>
    <recommendedName>
        <fullName evidence="3">CARDB domain-containing protein</fullName>
    </recommendedName>
</protein>